<keyword evidence="2" id="KW-1185">Reference proteome</keyword>
<sequence length="88" mass="10326">MMELKEFRNAYYIGLVKFGDVQELMARMHRIMPLITRSDDSYDPHSGTKRFLPGEIRVRDHNHWGSGRINGLAHQACNLNYRATYFIP</sequence>
<dbReference type="AlphaFoldDB" id="A0AAV4P686"/>
<gene>
    <name evidence="1" type="primary">AVEN_235933_1</name>
    <name evidence="1" type="ORF">CEXT_591661</name>
</gene>
<organism evidence="1 2">
    <name type="scientific">Caerostris extrusa</name>
    <name type="common">Bark spider</name>
    <name type="synonym">Caerostris bankana</name>
    <dbReference type="NCBI Taxonomy" id="172846"/>
    <lineage>
        <taxon>Eukaryota</taxon>
        <taxon>Metazoa</taxon>
        <taxon>Ecdysozoa</taxon>
        <taxon>Arthropoda</taxon>
        <taxon>Chelicerata</taxon>
        <taxon>Arachnida</taxon>
        <taxon>Araneae</taxon>
        <taxon>Araneomorphae</taxon>
        <taxon>Entelegynae</taxon>
        <taxon>Araneoidea</taxon>
        <taxon>Araneidae</taxon>
        <taxon>Caerostris</taxon>
    </lineage>
</organism>
<dbReference type="Proteomes" id="UP001054945">
    <property type="component" value="Unassembled WGS sequence"/>
</dbReference>
<name>A0AAV4P686_CAEEX</name>
<evidence type="ECO:0000313" key="2">
    <source>
        <dbReference type="Proteomes" id="UP001054945"/>
    </source>
</evidence>
<accession>A0AAV4P686</accession>
<evidence type="ECO:0000313" key="1">
    <source>
        <dbReference type="EMBL" id="GIX92544.1"/>
    </source>
</evidence>
<comment type="caution">
    <text evidence="1">The sequence shown here is derived from an EMBL/GenBank/DDBJ whole genome shotgun (WGS) entry which is preliminary data.</text>
</comment>
<protein>
    <submittedName>
        <fullName evidence="1">Uncharacterized protein</fullName>
    </submittedName>
</protein>
<reference evidence="1 2" key="1">
    <citation type="submission" date="2021-06" db="EMBL/GenBank/DDBJ databases">
        <title>Caerostris extrusa draft genome.</title>
        <authorList>
            <person name="Kono N."/>
            <person name="Arakawa K."/>
        </authorList>
    </citation>
    <scope>NUCLEOTIDE SEQUENCE [LARGE SCALE GENOMIC DNA]</scope>
</reference>
<proteinExistence type="predicted"/>
<dbReference type="EMBL" id="BPLR01004136">
    <property type="protein sequence ID" value="GIX92544.1"/>
    <property type="molecule type" value="Genomic_DNA"/>
</dbReference>